<keyword evidence="3" id="KW-1185">Reference proteome</keyword>
<gene>
    <name evidence="2" type="ORF">GWI33_000740</name>
</gene>
<proteinExistence type="predicted"/>
<dbReference type="AlphaFoldDB" id="A0A834HKW8"/>
<dbReference type="Proteomes" id="UP000625711">
    <property type="component" value="Unassembled WGS sequence"/>
</dbReference>
<evidence type="ECO:0000256" key="1">
    <source>
        <dbReference type="SAM" id="SignalP"/>
    </source>
</evidence>
<protein>
    <submittedName>
        <fullName evidence="2">Uncharacterized protein</fullName>
    </submittedName>
</protein>
<keyword evidence="1" id="KW-0732">Signal</keyword>
<organism evidence="2 3">
    <name type="scientific">Rhynchophorus ferrugineus</name>
    <name type="common">Red palm weevil</name>
    <name type="synonym">Curculio ferrugineus</name>
    <dbReference type="NCBI Taxonomy" id="354439"/>
    <lineage>
        <taxon>Eukaryota</taxon>
        <taxon>Metazoa</taxon>
        <taxon>Ecdysozoa</taxon>
        <taxon>Arthropoda</taxon>
        <taxon>Hexapoda</taxon>
        <taxon>Insecta</taxon>
        <taxon>Pterygota</taxon>
        <taxon>Neoptera</taxon>
        <taxon>Endopterygota</taxon>
        <taxon>Coleoptera</taxon>
        <taxon>Polyphaga</taxon>
        <taxon>Cucujiformia</taxon>
        <taxon>Curculionidae</taxon>
        <taxon>Dryophthorinae</taxon>
        <taxon>Rhynchophorus</taxon>
    </lineage>
</organism>
<feature type="non-terminal residue" evidence="2">
    <location>
        <position position="55"/>
    </location>
</feature>
<feature type="chain" id="PRO_5032973179" evidence="1">
    <location>
        <begin position="17"/>
        <end position="55"/>
    </location>
</feature>
<comment type="caution">
    <text evidence="2">The sequence shown here is derived from an EMBL/GenBank/DDBJ whole genome shotgun (WGS) entry which is preliminary data.</text>
</comment>
<feature type="signal peptide" evidence="1">
    <location>
        <begin position="1"/>
        <end position="16"/>
    </location>
</feature>
<reference evidence="2" key="1">
    <citation type="submission" date="2020-08" db="EMBL/GenBank/DDBJ databases">
        <title>Genome sequencing and assembly of the red palm weevil Rhynchophorus ferrugineus.</title>
        <authorList>
            <person name="Dias G.B."/>
            <person name="Bergman C.M."/>
            <person name="Manee M."/>
        </authorList>
    </citation>
    <scope>NUCLEOTIDE SEQUENCE</scope>
    <source>
        <strain evidence="2">AA-2017</strain>
        <tissue evidence="2">Whole larva</tissue>
    </source>
</reference>
<accession>A0A834HKW8</accession>
<sequence length="55" mass="5592">MLPYILALCMACVVQAGIHNGDPWQPVAHGDFFDIPGPWNHAGGGGYGIAGGGQG</sequence>
<evidence type="ECO:0000313" key="2">
    <source>
        <dbReference type="EMBL" id="KAF7264035.1"/>
    </source>
</evidence>
<evidence type="ECO:0000313" key="3">
    <source>
        <dbReference type="Proteomes" id="UP000625711"/>
    </source>
</evidence>
<name>A0A834HKW8_RHYFE</name>
<dbReference type="EMBL" id="JAACXV010018635">
    <property type="protein sequence ID" value="KAF7264035.1"/>
    <property type="molecule type" value="Genomic_DNA"/>
</dbReference>